<feature type="transmembrane region" description="Helical" evidence="1">
    <location>
        <begin position="77"/>
        <end position="98"/>
    </location>
</feature>
<feature type="transmembrane region" description="Helical" evidence="1">
    <location>
        <begin position="12"/>
        <end position="28"/>
    </location>
</feature>
<organism evidence="2 3">
    <name type="scientific">Brachybacterium vulturis</name>
    <dbReference type="NCBI Taxonomy" id="2017484"/>
    <lineage>
        <taxon>Bacteria</taxon>
        <taxon>Bacillati</taxon>
        <taxon>Actinomycetota</taxon>
        <taxon>Actinomycetes</taxon>
        <taxon>Micrococcales</taxon>
        <taxon>Dermabacteraceae</taxon>
        <taxon>Brachybacterium</taxon>
    </lineage>
</organism>
<evidence type="ECO:0000256" key="1">
    <source>
        <dbReference type="SAM" id="Phobius"/>
    </source>
</evidence>
<dbReference type="KEGG" id="brz:CFK38_11610"/>
<dbReference type="Proteomes" id="UP000218165">
    <property type="component" value="Chromosome"/>
</dbReference>
<proteinExistence type="predicted"/>
<sequence>MRLVRAIRSAPVYWLLKLAVVIYFFMWFSGMNDIEPSPHTAQNVAVAAVAVIAWGRLRNLLIRIYPLRGESIPEDKWILQLYPRALACGIIWIAMSAQSVEMDSSFLTALFATFVLLLVRPVPLINMPLGLIAAALGLILMFVGESYLHPTDTDLVITGLLLTLLGLEAAFDSLVHVTGRDRRIESRETKALKGEKVREARRKRWEGKTPPAVMDEQIYMDWEAYQMDVERNDPDAHSKNLLRELQTHLEARRLSEAAKARGVYPGDDFPIDAIPRSDQRTLHKSMMARRNHSDPVAPSLVTNADGGIVGGSGGVTWIGYGHWSLDELEDWKRSWLEQEAAQG</sequence>
<feature type="transmembrane region" description="Helical" evidence="1">
    <location>
        <begin position="155"/>
        <end position="177"/>
    </location>
</feature>
<keyword evidence="1" id="KW-0472">Membrane</keyword>
<evidence type="ECO:0000313" key="3">
    <source>
        <dbReference type="Proteomes" id="UP000218165"/>
    </source>
</evidence>
<reference evidence="3" key="1">
    <citation type="submission" date="2017-09" db="EMBL/GenBank/DDBJ databases">
        <title>Brachybacterium sp. VM2412.</title>
        <authorList>
            <person name="Tak E.J."/>
            <person name="Bae J.-W."/>
        </authorList>
    </citation>
    <scope>NUCLEOTIDE SEQUENCE [LARGE SCALE GENOMIC DNA]</scope>
    <source>
        <strain evidence="3">VM2412</strain>
    </source>
</reference>
<dbReference type="EMBL" id="CP023563">
    <property type="protein sequence ID" value="ATG52096.1"/>
    <property type="molecule type" value="Genomic_DNA"/>
</dbReference>
<feature type="transmembrane region" description="Helical" evidence="1">
    <location>
        <begin position="40"/>
        <end position="57"/>
    </location>
</feature>
<accession>A0A291GQ31</accession>
<name>A0A291GQ31_9MICO</name>
<keyword evidence="1" id="KW-1133">Transmembrane helix</keyword>
<dbReference type="AlphaFoldDB" id="A0A291GQ31"/>
<feature type="transmembrane region" description="Helical" evidence="1">
    <location>
        <begin position="129"/>
        <end position="149"/>
    </location>
</feature>
<evidence type="ECO:0000313" key="2">
    <source>
        <dbReference type="EMBL" id="ATG52096.1"/>
    </source>
</evidence>
<gene>
    <name evidence="2" type="ORF">CFK38_11610</name>
</gene>
<protein>
    <submittedName>
        <fullName evidence="2">Uncharacterized protein</fullName>
    </submittedName>
</protein>
<keyword evidence="3" id="KW-1185">Reference proteome</keyword>
<keyword evidence="1" id="KW-0812">Transmembrane</keyword>
<feature type="transmembrane region" description="Helical" evidence="1">
    <location>
        <begin position="104"/>
        <end position="122"/>
    </location>
</feature>